<name>A0A7H9AWL0_ZYGMR</name>
<dbReference type="OrthoDB" id="193499at2759"/>
<dbReference type="InterPro" id="IPR002130">
    <property type="entry name" value="Cyclophilin-type_PPIase_dom"/>
</dbReference>
<accession>A0A7H9AWL0</accession>
<evidence type="ECO:0000313" key="6">
    <source>
        <dbReference type="Proteomes" id="UP000509704"/>
    </source>
</evidence>
<dbReference type="RefSeq" id="XP_037142526.1">
    <property type="nucleotide sequence ID" value="XM_037286631.1"/>
</dbReference>
<evidence type="ECO:0000256" key="1">
    <source>
        <dbReference type="ARBA" id="ARBA00000971"/>
    </source>
</evidence>
<evidence type="ECO:0000259" key="4">
    <source>
        <dbReference type="PROSITE" id="PS50072"/>
    </source>
</evidence>
<organism evidence="5 6">
    <name type="scientific">Zygotorulaspora mrakii</name>
    <name type="common">Zygosaccharomyces mrakii</name>
    <dbReference type="NCBI Taxonomy" id="42260"/>
    <lineage>
        <taxon>Eukaryota</taxon>
        <taxon>Fungi</taxon>
        <taxon>Dikarya</taxon>
        <taxon>Ascomycota</taxon>
        <taxon>Saccharomycotina</taxon>
        <taxon>Saccharomycetes</taxon>
        <taxon>Saccharomycetales</taxon>
        <taxon>Saccharomycetaceae</taxon>
        <taxon>Zygotorulaspora</taxon>
    </lineage>
</organism>
<evidence type="ECO:0000313" key="5">
    <source>
        <dbReference type="EMBL" id="QLG70798.1"/>
    </source>
</evidence>
<keyword evidence="6" id="KW-1185">Reference proteome</keyword>
<dbReference type="PROSITE" id="PS50072">
    <property type="entry name" value="CSA_PPIASE_2"/>
    <property type="match status" value="1"/>
</dbReference>
<reference evidence="5 6" key="1">
    <citation type="submission" date="2020-07" db="EMBL/GenBank/DDBJ databases">
        <title>The yeast mating-type switching endonuclease HO is a domesticated member of an unorthodox homing genetic element family.</title>
        <authorList>
            <person name="Coughlan A.Y."/>
            <person name="Lombardi L."/>
            <person name="Braun-Galleani S."/>
            <person name="Martos A.R."/>
            <person name="Galeote V."/>
            <person name="Bigey F."/>
            <person name="Dequin S."/>
            <person name="Byrne K.P."/>
            <person name="Wolfe K.H."/>
        </authorList>
    </citation>
    <scope>NUCLEOTIDE SEQUENCE [LARGE SCALE GENOMIC DNA]</scope>
    <source>
        <strain evidence="5 6">NRRL Y-6702</strain>
    </source>
</reference>
<dbReference type="PRINTS" id="PR00153">
    <property type="entry name" value="CSAPPISMRASE"/>
</dbReference>
<dbReference type="GO" id="GO:0006457">
    <property type="term" value="P:protein folding"/>
    <property type="evidence" value="ECO:0007669"/>
    <property type="project" value="TreeGrafter"/>
</dbReference>
<keyword evidence="2" id="KW-0472">Membrane</keyword>
<gene>
    <name evidence="5" type="ORF">HG535_0A07400</name>
</gene>
<dbReference type="EMBL" id="CP058604">
    <property type="protein sequence ID" value="QLG70798.1"/>
    <property type="molecule type" value="Genomic_DNA"/>
</dbReference>
<dbReference type="PANTHER" id="PTHR11071">
    <property type="entry name" value="PEPTIDYL-PROLYL CIS-TRANS ISOMERASE"/>
    <property type="match status" value="1"/>
</dbReference>
<dbReference type="PANTHER" id="PTHR11071:SF568">
    <property type="entry name" value="PEPTIDYL-PROLYL CIS-TRANS ISOMERASE CPR4-RELATED"/>
    <property type="match status" value="1"/>
</dbReference>
<dbReference type="SUPFAM" id="SSF50891">
    <property type="entry name" value="Cyclophilin-like"/>
    <property type="match status" value="1"/>
</dbReference>
<proteinExistence type="predicted"/>
<feature type="transmembrane region" description="Helical" evidence="2">
    <location>
        <begin position="288"/>
        <end position="305"/>
    </location>
</feature>
<protein>
    <recommendedName>
        <fullName evidence="4">PPIase cyclophilin-type domain-containing protein</fullName>
    </recommendedName>
</protein>
<sequence length="324" mass="36978">MAAKRFFTSLLCVFWYSMLALLAKGSPVGGKITSKDLDLENIYSPDPPVTHRVLMTIEYYDQVEAKTENEEITIELFGTNTPKTVQNFAALCVGMRFAYENGDPEEIHFATFKESLLHKIIKNKLIQGGDVFERHMPLSIYGHNWPDENFLLKHDRPGRLSMYNKGPNTQGSEFFITTDVAPASEFDMKNVVFGQVVSGLEWLIDKVQYVPTDESGKPLNDVMIKYVTIDELTLGNKDLLQSNYIEKLNRFNRGEIAEGVNFKSILKKGNTEKQEMDDIKLQQLANPLRNVMFGIISLCGIYLLAKYRRFILPKSSKIVSMRHE</sequence>
<keyword evidence="3" id="KW-0732">Signal</keyword>
<dbReference type="GO" id="GO:0003755">
    <property type="term" value="F:peptidyl-prolyl cis-trans isomerase activity"/>
    <property type="evidence" value="ECO:0007669"/>
    <property type="project" value="UniProtKB-EC"/>
</dbReference>
<dbReference type="Proteomes" id="UP000509704">
    <property type="component" value="Chromosome 1"/>
</dbReference>
<dbReference type="KEGG" id="zmk:HG535_0A07400"/>
<dbReference type="Pfam" id="PF00160">
    <property type="entry name" value="Pro_isomerase"/>
    <property type="match status" value="1"/>
</dbReference>
<feature type="domain" description="PPIase cyclophilin-type" evidence="4">
    <location>
        <begin position="59"/>
        <end position="229"/>
    </location>
</feature>
<evidence type="ECO:0000256" key="3">
    <source>
        <dbReference type="SAM" id="SignalP"/>
    </source>
</evidence>
<keyword evidence="2" id="KW-1133">Transmembrane helix</keyword>
<dbReference type="Gene3D" id="2.40.100.10">
    <property type="entry name" value="Cyclophilin-like"/>
    <property type="match status" value="1"/>
</dbReference>
<dbReference type="GO" id="GO:0016018">
    <property type="term" value="F:cyclosporin A binding"/>
    <property type="evidence" value="ECO:0007669"/>
    <property type="project" value="TreeGrafter"/>
</dbReference>
<feature type="chain" id="PRO_5028921049" description="PPIase cyclophilin-type domain-containing protein" evidence="3">
    <location>
        <begin position="26"/>
        <end position="324"/>
    </location>
</feature>
<dbReference type="GO" id="GO:0005783">
    <property type="term" value="C:endoplasmic reticulum"/>
    <property type="evidence" value="ECO:0007669"/>
    <property type="project" value="TreeGrafter"/>
</dbReference>
<keyword evidence="2" id="KW-0812">Transmembrane</keyword>
<feature type="signal peptide" evidence="3">
    <location>
        <begin position="1"/>
        <end position="25"/>
    </location>
</feature>
<dbReference type="InterPro" id="IPR029000">
    <property type="entry name" value="Cyclophilin-like_dom_sf"/>
</dbReference>
<dbReference type="GeneID" id="59234434"/>
<dbReference type="GO" id="GO:0000324">
    <property type="term" value="C:fungal-type vacuole"/>
    <property type="evidence" value="ECO:0007669"/>
    <property type="project" value="TreeGrafter"/>
</dbReference>
<dbReference type="AlphaFoldDB" id="A0A7H9AWL0"/>
<evidence type="ECO:0000256" key="2">
    <source>
        <dbReference type="SAM" id="Phobius"/>
    </source>
</evidence>
<comment type="catalytic activity">
    <reaction evidence="1">
        <text>[protein]-peptidylproline (omega=180) = [protein]-peptidylproline (omega=0)</text>
        <dbReference type="Rhea" id="RHEA:16237"/>
        <dbReference type="Rhea" id="RHEA-COMP:10747"/>
        <dbReference type="Rhea" id="RHEA-COMP:10748"/>
        <dbReference type="ChEBI" id="CHEBI:83833"/>
        <dbReference type="ChEBI" id="CHEBI:83834"/>
        <dbReference type="EC" id="5.2.1.8"/>
    </reaction>
</comment>